<dbReference type="KEGG" id="ssao:94294661"/>
<keyword evidence="2" id="KW-0812">Transmembrane</keyword>
<keyword evidence="2" id="KW-0472">Membrane</keyword>
<comment type="caution">
    <text evidence="3">The sequence shown here is derived from an EMBL/GenBank/DDBJ whole genome shotgun (WGS) entry which is preliminary data.</text>
</comment>
<dbReference type="RefSeq" id="XP_067768060.1">
    <property type="nucleotide sequence ID" value="XM_067904578.1"/>
</dbReference>
<keyword evidence="4" id="KW-1185">Reference proteome</keyword>
<keyword evidence="2" id="KW-1133">Transmembrane helix</keyword>
<keyword evidence="1" id="KW-0175">Coiled coil</keyword>
<accession>A0A9P8M0F1</accession>
<evidence type="ECO:0000313" key="3">
    <source>
        <dbReference type="EMBL" id="KAH0577287.1"/>
    </source>
</evidence>
<evidence type="ECO:0000256" key="2">
    <source>
        <dbReference type="SAM" id="Phobius"/>
    </source>
</evidence>
<gene>
    <name evidence="3" type="ORF">SS50377_20638</name>
</gene>
<feature type="coiled-coil region" evidence="1">
    <location>
        <begin position="18"/>
        <end position="45"/>
    </location>
</feature>
<evidence type="ECO:0008006" key="5">
    <source>
        <dbReference type="Google" id="ProtNLM"/>
    </source>
</evidence>
<proteinExistence type="predicted"/>
<name>A0A9P8M0F1_9EUKA</name>
<organism evidence="3 4">
    <name type="scientific">Spironucleus salmonicida</name>
    <dbReference type="NCBI Taxonomy" id="348837"/>
    <lineage>
        <taxon>Eukaryota</taxon>
        <taxon>Metamonada</taxon>
        <taxon>Diplomonadida</taxon>
        <taxon>Hexamitidae</taxon>
        <taxon>Hexamitinae</taxon>
        <taxon>Spironucleus</taxon>
    </lineage>
</organism>
<protein>
    <recommendedName>
        <fullName evidence="5">Transmembrane protein</fullName>
    </recommendedName>
</protein>
<dbReference type="AlphaFoldDB" id="A0A9P8M0F1"/>
<dbReference type="GeneID" id="94294661"/>
<evidence type="ECO:0000256" key="1">
    <source>
        <dbReference type="SAM" id="Coils"/>
    </source>
</evidence>
<dbReference type="EMBL" id="AUWU02000001">
    <property type="protein sequence ID" value="KAH0577287.1"/>
    <property type="molecule type" value="Genomic_DNA"/>
</dbReference>
<evidence type="ECO:0000313" key="4">
    <source>
        <dbReference type="Proteomes" id="UP000018208"/>
    </source>
</evidence>
<sequence>MNKIIKQGQIEPQTMINIIEIQERIQQKQQEIHNLEAEIKQLTTLNWGLQLQIDDLESSQLELSDIFSLDQELQLKQIQIYEKQQYMKDLQDQIQHQQKDYQQKYIEYFKQSQQITKLLQSFQINNIEENQRDIYKLLAISIKNNQFRQNLIQNLYNYNIQSSYRGVWYEVSYQIHQLSRYFDFYQIIYFFILVMMVTM</sequence>
<feature type="transmembrane region" description="Helical" evidence="2">
    <location>
        <begin position="181"/>
        <end position="198"/>
    </location>
</feature>
<reference evidence="3 4" key="1">
    <citation type="journal article" date="2014" name="PLoS Genet.">
        <title>The Genome of Spironucleus salmonicida Highlights a Fish Pathogen Adapted to Fluctuating Environments.</title>
        <authorList>
            <person name="Xu F."/>
            <person name="Jerlstrom-Hultqvist J."/>
            <person name="Einarsson E."/>
            <person name="Astvaldsson A."/>
            <person name="Svard S.G."/>
            <person name="Andersson J.O."/>
        </authorList>
    </citation>
    <scope>NUCLEOTIDE SEQUENCE [LARGE SCALE GENOMIC DNA]</scope>
    <source>
        <strain evidence="3 4">ATCC 50377</strain>
    </source>
</reference>
<dbReference type="Proteomes" id="UP000018208">
    <property type="component" value="Unassembled WGS sequence"/>
</dbReference>